<proteinExistence type="predicted"/>
<accession>A0A376AHL7</accession>
<evidence type="ECO:0000259" key="1">
    <source>
        <dbReference type="Pfam" id="PF01850"/>
    </source>
</evidence>
<evidence type="ECO:0000313" key="2">
    <source>
        <dbReference type="EMBL" id="SSC66963.1"/>
    </source>
</evidence>
<feature type="domain" description="PIN" evidence="1">
    <location>
        <begin position="7"/>
        <end position="126"/>
    </location>
</feature>
<evidence type="ECO:0000313" key="3">
    <source>
        <dbReference type="Proteomes" id="UP000254764"/>
    </source>
</evidence>
<dbReference type="AlphaFoldDB" id="A0A376AHL7"/>
<dbReference type="Proteomes" id="UP000254764">
    <property type="component" value="Unassembled WGS sequence"/>
</dbReference>
<dbReference type="PANTHER" id="PTHR39664">
    <property type="match status" value="1"/>
</dbReference>
<dbReference type="OrthoDB" id="3175275at2"/>
<dbReference type="Gene3D" id="3.40.50.1010">
    <property type="entry name" value="5'-nuclease"/>
    <property type="match status" value="1"/>
</dbReference>
<dbReference type="InterPro" id="IPR002716">
    <property type="entry name" value="PIN_dom"/>
</dbReference>
<dbReference type="InterPro" id="IPR029060">
    <property type="entry name" value="PIN-like_dom_sf"/>
</dbReference>
<sequence length="135" mass="15495">MSTRQGIDTNVLLRIVVGDSPEQIGTVERLLDRLRDRETIFVNVSVVLEASWVLKRFYRFPRDRILDFLQALLERREFEIADYEAVGNALDLCRRENVDFADALLAEMNRLAGCATTFTFDRRAASRVPGMELLA</sequence>
<protein>
    <recommendedName>
        <fullName evidence="1">PIN domain-containing protein</fullName>
    </recommendedName>
</protein>
<dbReference type="SUPFAM" id="SSF88723">
    <property type="entry name" value="PIN domain-like"/>
    <property type="match status" value="1"/>
</dbReference>
<reference evidence="3" key="1">
    <citation type="submission" date="2018-07" db="EMBL/GenBank/DDBJ databases">
        <authorList>
            <person name="Peiro R."/>
            <person name="Begona"/>
            <person name="Cbmso G."/>
            <person name="Lopez M."/>
            <person name="Gonzalez S."/>
        </authorList>
    </citation>
    <scope>NUCLEOTIDE SEQUENCE [LARGE SCALE GENOMIC DNA]</scope>
</reference>
<dbReference type="PANTHER" id="PTHR39664:SF2">
    <property type="entry name" value="NUCLEIC ACID-BINDING PROTEIN, CONTAINING PIN DOMAIN-RELATED"/>
    <property type="match status" value="1"/>
</dbReference>
<gene>
    <name evidence="2" type="ORF">RHIZ70_2671</name>
</gene>
<dbReference type="Pfam" id="PF01850">
    <property type="entry name" value="PIN"/>
    <property type="match status" value="1"/>
</dbReference>
<organism evidence="2 3">
    <name type="scientific">Ciceribacter selenitireducens ATCC BAA-1503</name>
    <dbReference type="NCBI Taxonomy" id="1336235"/>
    <lineage>
        <taxon>Bacteria</taxon>
        <taxon>Pseudomonadati</taxon>
        <taxon>Pseudomonadota</taxon>
        <taxon>Alphaproteobacteria</taxon>
        <taxon>Hyphomicrobiales</taxon>
        <taxon>Rhizobiaceae</taxon>
        <taxon>Ciceribacter</taxon>
    </lineage>
</organism>
<name>A0A376AHL7_9HYPH</name>
<keyword evidence="3" id="KW-1185">Reference proteome</keyword>
<dbReference type="EMBL" id="UEYP01000003">
    <property type="protein sequence ID" value="SSC66963.1"/>
    <property type="molecule type" value="Genomic_DNA"/>
</dbReference>
<dbReference type="RefSeq" id="WP_115669661.1">
    <property type="nucleotide sequence ID" value="NZ_UEYP01000003.1"/>
</dbReference>
<dbReference type="CDD" id="cd18683">
    <property type="entry name" value="PIN_VapC-like"/>
    <property type="match status" value="1"/>
</dbReference>